<gene>
    <name evidence="1" type="ORF">PVK06_042041</name>
</gene>
<keyword evidence="2" id="KW-1185">Reference proteome</keyword>
<dbReference type="PANTHER" id="PTHR36004">
    <property type="entry name" value="AT-RICH INTERACTIVE DOMAIN PROTEIN"/>
    <property type="match status" value="1"/>
</dbReference>
<organism evidence="1 2">
    <name type="scientific">Gossypium arboreum</name>
    <name type="common">Tree cotton</name>
    <name type="synonym">Gossypium nanking</name>
    <dbReference type="NCBI Taxonomy" id="29729"/>
    <lineage>
        <taxon>Eukaryota</taxon>
        <taxon>Viridiplantae</taxon>
        <taxon>Streptophyta</taxon>
        <taxon>Embryophyta</taxon>
        <taxon>Tracheophyta</taxon>
        <taxon>Spermatophyta</taxon>
        <taxon>Magnoliopsida</taxon>
        <taxon>eudicotyledons</taxon>
        <taxon>Gunneridae</taxon>
        <taxon>Pentapetalae</taxon>
        <taxon>rosids</taxon>
        <taxon>malvids</taxon>
        <taxon>Malvales</taxon>
        <taxon>Malvaceae</taxon>
        <taxon>Malvoideae</taxon>
        <taxon>Gossypium</taxon>
    </lineage>
</organism>
<accession>A0ABR0N9W9</accession>
<evidence type="ECO:0000313" key="1">
    <source>
        <dbReference type="EMBL" id="KAK5787387.1"/>
    </source>
</evidence>
<dbReference type="Proteomes" id="UP001358586">
    <property type="component" value="Chromosome 11"/>
</dbReference>
<protein>
    <submittedName>
        <fullName evidence="1">Uncharacterized protein</fullName>
    </submittedName>
</protein>
<comment type="caution">
    <text evidence="1">The sequence shown here is derived from an EMBL/GenBank/DDBJ whole genome shotgun (WGS) entry which is preliminary data.</text>
</comment>
<evidence type="ECO:0000313" key="2">
    <source>
        <dbReference type="Proteomes" id="UP001358586"/>
    </source>
</evidence>
<reference evidence="1 2" key="1">
    <citation type="submission" date="2023-03" db="EMBL/GenBank/DDBJ databases">
        <title>WGS of Gossypium arboreum.</title>
        <authorList>
            <person name="Yu D."/>
        </authorList>
    </citation>
    <scope>NUCLEOTIDE SEQUENCE [LARGE SCALE GENOMIC DNA]</scope>
    <source>
        <tissue evidence="1">Leaf</tissue>
    </source>
</reference>
<name>A0ABR0N9W9_GOSAR</name>
<proteinExistence type="predicted"/>
<sequence>MDLPFSIPYHCSPILLPLPRHPFDLRCQKVLFPNRCFDSKNRKSSLTIKEQDEEQELERTAKIEESNIAVGIGLEDIGGSSSEILVDGKLFPDLPGVQPDLWKGPKWDVLGFLV</sequence>
<dbReference type="EMBL" id="JARKNE010000011">
    <property type="protein sequence ID" value="KAK5787387.1"/>
    <property type="molecule type" value="Genomic_DNA"/>
</dbReference>
<dbReference type="PANTHER" id="PTHR36004:SF1">
    <property type="entry name" value="AT-RICH INTERACTIVE DOMAIN PROTEIN"/>
    <property type="match status" value="1"/>
</dbReference>